<dbReference type="OrthoDB" id="9807486at2"/>
<dbReference type="EMBL" id="SNWP01000013">
    <property type="protein sequence ID" value="TDO25315.1"/>
    <property type="molecule type" value="Genomic_DNA"/>
</dbReference>
<dbReference type="RefSeq" id="WP_133475430.1">
    <property type="nucleotide sequence ID" value="NZ_SNWP01000013.1"/>
</dbReference>
<comment type="caution">
    <text evidence="1">The sequence shown here is derived from an EMBL/GenBank/DDBJ whole genome shotgun (WGS) entry which is preliminary data.</text>
</comment>
<gene>
    <name evidence="1" type="ORF">BC659_2849</name>
</gene>
<dbReference type="InterPro" id="IPR003774">
    <property type="entry name" value="AlgH-like"/>
</dbReference>
<dbReference type="Pfam" id="PF02622">
    <property type="entry name" value="DUF179"/>
    <property type="match status" value="1"/>
</dbReference>
<dbReference type="SUPFAM" id="SSF143456">
    <property type="entry name" value="VC0467-like"/>
    <property type="match status" value="1"/>
</dbReference>
<dbReference type="PANTHER" id="PTHR31984:SF17">
    <property type="entry name" value="TRANSCRIPTIONAL REGULATOR"/>
    <property type="match status" value="1"/>
</dbReference>
<dbReference type="Proteomes" id="UP000295741">
    <property type="component" value="Unassembled WGS sequence"/>
</dbReference>
<accession>A0A4R6ITT9</accession>
<proteinExistence type="predicted"/>
<evidence type="ECO:0000313" key="2">
    <source>
        <dbReference type="Proteomes" id="UP000295741"/>
    </source>
</evidence>
<protein>
    <submittedName>
        <fullName evidence="1">Putative transcriptional regulator</fullName>
    </submittedName>
</protein>
<dbReference type="PANTHER" id="PTHR31984">
    <property type="entry name" value="TRANSPORTER, PUTATIVE (DUF179)-RELATED"/>
    <property type="match status" value="1"/>
</dbReference>
<reference evidence="1 2" key="1">
    <citation type="submission" date="2019-03" db="EMBL/GenBank/DDBJ databases">
        <title>Genomic Encyclopedia of Archaeal and Bacterial Type Strains, Phase II (KMG-II): from individual species to whole genera.</title>
        <authorList>
            <person name="Goeker M."/>
        </authorList>
    </citation>
    <scope>NUCLEOTIDE SEQUENCE [LARGE SCALE GENOMIC DNA]</scope>
    <source>
        <strain evidence="1 2">DSM 28323</strain>
    </source>
</reference>
<dbReference type="Gene3D" id="3.40.1740.10">
    <property type="entry name" value="VC0467-like"/>
    <property type="match status" value="1"/>
</dbReference>
<name>A0A4R6ITT9_9BACT</name>
<organism evidence="1 2">
    <name type="scientific">Sediminibacterium goheungense</name>
    <dbReference type="NCBI Taxonomy" id="1086393"/>
    <lineage>
        <taxon>Bacteria</taxon>
        <taxon>Pseudomonadati</taxon>
        <taxon>Bacteroidota</taxon>
        <taxon>Chitinophagia</taxon>
        <taxon>Chitinophagales</taxon>
        <taxon>Chitinophagaceae</taxon>
        <taxon>Sediminibacterium</taxon>
    </lineage>
</organism>
<dbReference type="AlphaFoldDB" id="A0A4R6ITT9"/>
<keyword evidence="2" id="KW-1185">Reference proteome</keyword>
<evidence type="ECO:0000313" key="1">
    <source>
        <dbReference type="EMBL" id="TDO25315.1"/>
    </source>
</evidence>
<sequence>MPSLFGKIIISSPDINDPNFENTPILIVEQNERGAVGFILHLPLMKNLNELTEFIACPPIPLYIGGPMDQENLFFLHRRPDLIDGGMPVKDGVYYGGDFQQAVTHLKNGSLTENDICLLIGYAGWDPEQLEDEIKEGSWIISEHPASFAFDK</sequence>